<reference evidence="20" key="5">
    <citation type="submission" date="2019-02" db="EMBL/GenBank/DDBJ databases">
        <title>FDA dAtabase for Regulatory Grade micrObial Sequences (FDA-ARGOS): Supporting development and validation of Infectious Disease Dx tests.</title>
        <authorList>
            <person name="Duncan R."/>
            <person name="Fisher C."/>
            <person name="Tallon L."/>
            <person name="Sadzewicz L."/>
            <person name="Sengamalay N."/>
            <person name="Ott S."/>
            <person name="Godinez A."/>
            <person name="Nagaraj S."/>
            <person name="Vavikolanu K."/>
            <person name="Nadendla S."/>
            <person name="Aluvathingal J."/>
            <person name="Sichtig H."/>
        </authorList>
    </citation>
    <scope>NUCLEOTIDE SEQUENCE [LARGE SCALE GENOMIC DNA]</scope>
    <source>
        <strain evidence="20">FDAARGOS_361</strain>
    </source>
</reference>
<comment type="function">
    <text evidence="11">Transmembrane component of the tectonic-like complex, a complex localized at the transition zone of primary cilia and acting as a barrier that prevents diffusion of transmembrane proteins between the cilia and plasma membranes. Required for ciliogenesis and sonic hedgehog/SHH signaling.</text>
</comment>
<evidence type="ECO:0000256" key="8">
    <source>
        <dbReference type="ARBA" id="ARBA00023136"/>
    </source>
</evidence>
<protein>
    <recommendedName>
        <fullName evidence="3">Transmembrane protein 231</fullName>
    </recommendedName>
</protein>
<dbReference type="InterPro" id="IPR019306">
    <property type="entry name" value="TMEM231"/>
</dbReference>
<keyword evidence="4" id="KW-1003">Cell membrane</keyword>
<keyword evidence="8 12" id="KW-0472">Membrane</keyword>
<evidence type="ECO:0000256" key="5">
    <source>
        <dbReference type="ARBA" id="ARBA00022692"/>
    </source>
</evidence>
<dbReference type="OMA" id="TFTGRCA"/>
<dbReference type="EMBL" id="RHLD01000038">
    <property type="protein sequence ID" value="TPP45527.1"/>
    <property type="molecule type" value="Genomic_DNA"/>
</dbReference>
<reference evidence="15 18" key="1">
    <citation type="journal article" date="2011" name="Genome Res.">
        <title>Whole genome sequencing of multiple Leishmania donovani clinical isolates provides insights into population structure and mechanisms of drug resistance.</title>
        <authorList>
            <person name="Downing T."/>
            <person name="Imamura H."/>
            <person name="Decuypere S."/>
            <person name="Clark T.G."/>
            <person name="Coombs G.H."/>
            <person name="Cotton J.A."/>
            <person name="Hilley J.D."/>
            <person name="de Doncker S."/>
            <person name="Maes I."/>
            <person name="Mottram J.C."/>
            <person name="Quail M.A."/>
            <person name="Rijal S."/>
            <person name="Sanders M."/>
            <person name="Schonian G."/>
            <person name="Stark O."/>
            <person name="Sundar S."/>
            <person name="Vanaerschot M."/>
            <person name="Hertz-Fowler C."/>
            <person name="Dujardin J.C."/>
            <person name="Berriman M."/>
        </authorList>
    </citation>
    <scope>NUCLEOTIDE SEQUENCE [LARGE SCALE GENOMIC DNA]</scope>
    <source>
        <strain evidence="15 18">BPK282A1</strain>
    </source>
</reference>
<dbReference type="Proteomes" id="UP000318821">
    <property type="component" value="Unassembled WGS sequence"/>
</dbReference>
<evidence type="ECO:0000256" key="10">
    <source>
        <dbReference type="ARBA" id="ARBA00023273"/>
    </source>
</evidence>
<evidence type="ECO:0000256" key="2">
    <source>
        <dbReference type="ARBA" id="ARBA00009082"/>
    </source>
</evidence>
<keyword evidence="7" id="KW-0969">Cilium</keyword>
<evidence type="ECO:0000313" key="17">
    <source>
        <dbReference type="EMBL" id="TPP49946.1"/>
    </source>
</evidence>
<evidence type="ECO:0000313" key="20">
    <source>
        <dbReference type="Proteomes" id="UP000318447"/>
    </source>
</evidence>
<evidence type="ECO:0000256" key="1">
    <source>
        <dbReference type="ARBA" id="ARBA00004272"/>
    </source>
</evidence>
<dbReference type="KEGG" id="ldo:LDBPK_200530"/>
<reference evidence="21" key="6">
    <citation type="submission" date="2019-02" db="EMBL/GenBank/DDBJ databases">
        <title>FDA dAtabase for Regulatory Grade micrObial Sequences (FDA-ARGOS): Supporting development and validation of Infectious Disease Dx tests.</title>
        <authorList>
            <person name="Duncan R."/>
            <person name="Fisher C."/>
            <person name="Tallon L."/>
            <person name="Sadzewicz L."/>
            <person name="Sengamalay N."/>
            <person name="Ott S."/>
            <person name="Godinez A."/>
            <person name="Nagaraj S."/>
            <person name="Vavikolanu K."/>
            <person name="Vyas G."/>
            <person name="Nadendla S."/>
            <person name="Aluvathingal J."/>
            <person name="Sichtig H."/>
        </authorList>
    </citation>
    <scope>NUCLEOTIDE SEQUENCE [LARGE SCALE GENOMIC DNA]</scope>
    <source>
        <strain evidence="21">FDAARGOS_360</strain>
    </source>
</reference>
<dbReference type="PANTHER" id="PTHR14605:SF1">
    <property type="entry name" value="TRANSMEMBRANE PROTEIN 231"/>
    <property type="match status" value="1"/>
</dbReference>
<reference evidence="15" key="2">
    <citation type="submission" date="2011-01" db="EMBL/GenBank/DDBJ databases">
        <authorList>
            <person name="Zhao B.P."/>
            <person name="Ren Z.A."/>
            <person name="Li C.D."/>
        </authorList>
    </citation>
    <scope>NUCLEOTIDE SEQUENCE</scope>
    <source>
        <strain evidence="15">BPK282A1</strain>
    </source>
</reference>
<evidence type="ECO:0000256" key="4">
    <source>
        <dbReference type="ARBA" id="ARBA00022475"/>
    </source>
</evidence>
<evidence type="ECO:0000313" key="16">
    <source>
        <dbReference type="EMBL" id="TPP45527.1"/>
    </source>
</evidence>
<evidence type="ECO:0000313" key="19">
    <source>
        <dbReference type="Proteomes" id="UP000274082"/>
    </source>
</evidence>
<dbReference type="GeneID" id="13386183"/>
<dbReference type="RefSeq" id="XP_003860393.1">
    <property type="nucleotide sequence ID" value="XM_003860345.1"/>
</dbReference>
<comment type="subcellular location">
    <subcellularLocation>
        <location evidence="1">Cell projection</location>
        <location evidence="1">Cilium membrane</location>
        <topology evidence="1">Multi-pass membrane protein</topology>
    </subcellularLocation>
</comment>
<keyword evidence="5 12" id="KW-0812">Transmembrane</keyword>
<evidence type="ECO:0000256" key="11">
    <source>
        <dbReference type="ARBA" id="ARBA00024803"/>
    </source>
</evidence>
<keyword evidence="9" id="KW-0325">Glycoprotein</keyword>
<dbReference type="EMBL" id="CP029519">
    <property type="protein sequence ID" value="AYU78332.1"/>
    <property type="molecule type" value="Genomic_DNA"/>
</dbReference>
<dbReference type="GO" id="GO:0060271">
    <property type="term" value="P:cilium assembly"/>
    <property type="evidence" value="ECO:0007669"/>
    <property type="project" value="TreeGrafter"/>
</dbReference>
<dbReference type="Pfam" id="PF10149">
    <property type="entry name" value="TM231"/>
    <property type="match status" value="2"/>
</dbReference>
<proteinExistence type="inferred from homology"/>
<accession>E9BEK0</accession>
<reference evidence="16" key="7">
    <citation type="submission" date="2019-02" db="EMBL/GenBank/DDBJ databases">
        <title>FDA dAtabase for Regulatory Grade micrObial Sequences (FDA-ARGOS): Supporting development and validation of Infectious Disease Dx tests.</title>
        <authorList>
            <person name="Duncan R."/>
            <person name="Fisher C."/>
            <person name="Tallon L.J."/>
            <person name="Sadzewicz L."/>
            <person name="Sengamalay N."/>
            <person name="Ott S."/>
            <person name="Godinez A."/>
            <person name="Nagaraj S."/>
            <person name="Nadendla S."/>
            <person name="Sichtig H."/>
        </authorList>
    </citation>
    <scope>NUCLEOTIDE SEQUENCE</scope>
    <source>
        <strain evidence="16">FDAARGOS_360</strain>
        <strain evidence="17">FDAARGOS_361</strain>
    </source>
</reference>
<gene>
    <name evidence="16" type="ORF">CGC20_31820</name>
    <name evidence="17" type="ORF">CGC21_29560</name>
    <name evidence="15" type="ORF">LDBPK_200530</name>
    <name evidence="13" type="ORF">LdCL_200010000</name>
    <name evidence="14" type="ORF">LDHU3_20.0630</name>
</gene>
<evidence type="ECO:0000313" key="18">
    <source>
        <dbReference type="Proteomes" id="UP000008980"/>
    </source>
</evidence>
<evidence type="ECO:0000313" key="14">
    <source>
        <dbReference type="EMBL" id="CAC5429610.1"/>
    </source>
</evidence>
<keyword evidence="10" id="KW-0966">Cell projection</keyword>
<sequence length="375" mass="42831">MIHLSLYHEHYGVRYAPRGLASWLFYVLCLLVILVAPFFIALFMQNFWLKANYFYDMPEVTFTGQCAVRVSTVLGREYLWTCSDLFHGALQGTSLRILPYFSTYEDDRDGDGKIDYANFLMSFPLGDALEAFSLYEPTSAATGGGADAPTSQRDAILEASFLPEFVYYINHHLVKVNMTAAPLLRYRRTPMQKGFGNVTAATSSTYSWSGAPVCALTKADMLFYTTHSLINSPYVSYMHTYTSSPLQELAHQPADLLDLPRFSGNYAARNQSVVLRAYVEAAGGLDVLRRDVSIVRGLWEDLDDLNTFTWYVQLRILPAEVQYMPSYAEVLKWGWIQYFAIAYIVQWLLWKLRMVLVTMGLINSRARFSAMRRQY</sequence>
<dbReference type="VEuPathDB" id="TriTrypDB:LDHU3_20.0630"/>
<evidence type="ECO:0000313" key="21">
    <source>
        <dbReference type="Proteomes" id="UP000318821"/>
    </source>
</evidence>
<keyword evidence="6 12" id="KW-1133">Transmembrane helix</keyword>
<evidence type="ECO:0000313" key="13">
    <source>
        <dbReference type="EMBL" id="AYU78332.1"/>
    </source>
</evidence>
<dbReference type="EMBL" id="RHLC01000023">
    <property type="protein sequence ID" value="TPP49946.1"/>
    <property type="molecule type" value="Genomic_DNA"/>
</dbReference>
<dbReference type="Proteomes" id="UP000008980">
    <property type="component" value="Chromosome 20"/>
</dbReference>
<dbReference type="EMBL" id="FR799607">
    <property type="protein sequence ID" value="CBZ33686.1"/>
    <property type="molecule type" value="Genomic_DNA"/>
</dbReference>
<reference evidence="14" key="8">
    <citation type="submission" date="2020-06" db="EMBL/GenBank/DDBJ databases">
        <authorList>
            <person name="Camacho E."/>
            <person name="Gonzalez-de la Fuente S."/>
            <person name="Rastrojo A."/>
            <person name="Peiro-Pastor R."/>
            <person name="Solana JC."/>
            <person name="Tabera L."/>
            <person name="Gamarro F."/>
            <person name="Carrasco-Ramiro F."/>
            <person name="Requena JM."/>
            <person name="Aguado B."/>
        </authorList>
    </citation>
    <scope>NUCLEOTIDE SEQUENCE</scope>
</reference>
<dbReference type="Proteomes" id="UP000274082">
    <property type="component" value="Chromosome 20"/>
</dbReference>
<dbReference type="AlphaFoldDB" id="A0A3S7WW02"/>
<evidence type="ECO:0000256" key="12">
    <source>
        <dbReference type="SAM" id="Phobius"/>
    </source>
</evidence>
<keyword evidence="19" id="KW-1185">Reference proteome</keyword>
<dbReference type="GO" id="GO:0060170">
    <property type="term" value="C:ciliary membrane"/>
    <property type="evidence" value="ECO:0007669"/>
    <property type="project" value="UniProtKB-SubCell"/>
</dbReference>
<evidence type="ECO:0000313" key="15">
    <source>
        <dbReference type="EMBL" id="CBZ33686.1"/>
    </source>
</evidence>
<dbReference type="VEuPathDB" id="TriTrypDB:LdCL_200010000"/>
<dbReference type="PANTHER" id="PTHR14605">
    <property type="entry name" value="CHST5 PROTEIN"/>
    <property type="match status" value="1"/>
</dbReference>
<dbReference type="OrthoDB" id="426438at2759"/>
<dbReference type="VEuPathDB" id="TriTrypDB:LdBPK_200530.1"/>
<dbReference type="EMBL" id="LR812640">
    <property type="protein sequence ID" value="CAC5429610.1"/>
    <property type="molecule type" value="Genomic_DNA"/>
</dbReference>
<evidence type="ECO:0000256" key="7">
    <source>
        <dbReference type="ARBA" id="ARBA00023069"/>
    </source>
</evidence>
<dbReference type="GO" id="GO:0035869">
    <property type="term" value="C:ciliary transition zone"/>
    <property type="evidence" value="ECO:0007669"/>
    <property type="project" value="TreeGrafter"/>
</dbReference>
<evidence type="ECO:0000256" key="6">
    <source>
        <dbReference type="ARBA" id="ARBA00022989"/>
    </source>
</evidence>
<organism evidence="13 19">
    <name type="scientific">Leishmania donovani</name>
    <dbReference type="NCBI Taxonomy" id="5661"/>
    <lineage>
        <taxon>Eukaryota</taxon>
        <taxon>Discoba</taxon>
        <taxon>Euglenozoa</taxon>
        <taxon>Kinetoplastea</taxon>
        <taxon>Metakinetoplastina</taxon>
        <taxon>Trypanosomatida</taxon>
        <taxon>Trypanosomatidae</taxon>
        <taxon>Leishmaniinae</taxon>
        <taxon>Leishmania</taxon>
    </lineage>
</organism>
<dbReference type="Proteomes" id="UP000318447">
    <property type="component" value="Unassembled WGS sequence"/>
</dbReference>
<accession>A0A3S7WW02</accession>
<name>A0A3S7WW02_LEIDO</name>
<dbReference type="Proteomes" id="UP000601710">
    <property type="component" value="Chromosome 20"/>
</dbReference>
<comment type="similarity">
    <text evidence="2">Belongs to the TMEM231 family.</text>
</comment>
<evidence type="ECO:0000256" key="3">
    <source>
        <dbReference type="ARBA" id="ARBA00015087"/>
    </source>
</evidence>
<reference evidence="18" key="3">
    <citation type="submission" date="2011-02" db="EMBL/GenBank/DDBJ databases">
        <title>Whole genome sequencing of Leishmania donovani clinical lines reveals dynamic variation related to drug resistance.</title>
        <authorList>
            <person name="Downing T."/>
            <person name="Imamura H."/>
            <person name="Sanders M."/>
            <person name="Decuypere S."/>
            <person name="Hertz-Fowler C."/>
            <person name="Clark T.G."/>
            <person name="Rijal S."/>
            <person name="Sundar S."/>
            <person name="Quail M.A."/>
            <person name="De Doncker S."/>
            <person name="Maes I."/>
            <person name="Vanaerschot M."/>
            <person name="Stark O."/>
            <person name="Schonian G."/>
            <person name="Dujardin J.C."/>
            <person name="Berriman M."/>
        </authorList>
    </citation>
    <scope>NUCLEOTIDE SEQUENCE [LARGE SCALE GENOMIC DNA]</scope>
    <source>
        <strain evidence="18">BPK282A1</strain>
    </source>
</reference>
<reference evidence="13 19" key="4">
    <citation type="journal article" date="2018" name="Sci. Rep.">
        <title>A complete Leishmania donovani reference genome identifies novel genetic variations associated with virulence.</title>
        <authorList>
            <person name="Lypaczewski P."/>
            <person name="Hoshizaki J."/>
            <person name="Zhang W.-W."/>
            <person name="McCall L.-I."/>
            <person name="Torcivia-Rodriguez J."/>
            <person name="Simonyan V."/>
            <person name="Kaur A."/>
            <person name="Dewar K."/>
            <person name="Matlashewski G."/>
        </authorList>
    </citation>
    <scope>NUCLEOTIDE SEQUENCE [LARGE SCALE GENOMIC DNA]</scope>
    <source>
        <strain evidence="13 19">LdCL</strain>
    </source>
</reference>
<feature type="transmembrane region" description="Helical" evidence="12">
    <location>
        <begin position="20"/>
        <end position="44"/>
    </location>
</feature>
<evidence type="ECO:0000256" key="9">
    <source>
        <dbReference type="ARBA" id="ARBA00023180"/>
    </source>
</evidence>
<dbReference type="GO" id="GO:0032880">
    <property type="term" value="P:regulation of protein localization"/>
    <property type="evidence" value="ECO:0007669"/>
    <property type="project" value="TreeGrafter"/>
</dbReference>
<feature type="transmembrane region" description="Helical" evidence="12">
    <location>
        <begin position="330"/>
        <end position="350"/>
    </location>
</feature>